<dbReference type="RefSeq" id="WP_064781594.1">
    <property type="nucleotide sequence ID" value="NZ_JPVZ01000006.1"/>
</dbReference>
<organism evidence="1 2">
    <name type="scientific">Thalassospira tepidiphila MCCC 1A03514</name>
    <dbReference type="NCBI Taxonomy" id="1177930"/>
    <lineage>
        <taxon>Bacteria</taxon>
        <taxon>Pseudomonadati</taxon>
        <taxon>Pseudomonadota</taxon>
        <taxon>Alphaproteobacteria</taxon>
        <taxon>Rhodospirillales</taxon>
        <taxon>Thalassospiraceae</taxon>
        <taxon>Thalassospira</taxon>
    </lineage>
</organism>
<dbReference type="EMBL" id="JPVZ01000006">
    <property type="protein sequence ID" value="OAZ09030.1"/>
    <property type="molecule type" value="Genomic_DNA"/>
</dbReference>
<evidence type="ECO:0000313" key="2">
    <source>
        <dbReference type="Proteomes" id="UP000094009"/>
    </source>
</evidence>
<protein>
    <recommendedName>
        <fullName evidence="3">DUF4393 domain-containing protein</fullName>
    </recommendedName>
</protein>
<dbReference type="AlphaFoldDB" id="A0A853KXP0"/>
<proteinExistence type="predicted"/>
<dbReference type="Proteomes" id="UP000094009">
    <property type="component" value="Unassembled WGS sequence"/>
</dbReference>
<name>A0A853KXP0_9PROT</name>
<sequence length="250" mass="28343">MDEPNKLPDPNSSEQSNQLLGLLRDLFGDSAKELSALGADWIRAARYKSWLKIYGLAAKWAKESDLETHQPPLKFLLPFMEHSSLDGEDKTLSEMWSGLLLNASSFYETKHETYTKLLSQISPDEARFLKRLFNSTSSNAVYNYNNFSEFFSDRHEDFETSVHNFNIPHLGNEVNDGIVTFVFHGNSIASINNFVLTDWLEGQIMLHLSSLGLVRNKTESRLVDGDTSFAFSSMLSPLGYDLINSCERPE</sequence>
<evidence type="ECO:0000313" key="1">
    <source>
        <dbReference type="EMBL" id="OAZ09030.1"/>
    </source>
</evidence>
<gene>
    <name evidence="1" type="ORF">TH4_14280</name>
</gene>
<dbReference type="InterPro" id="IPR025506">
    <property type="entry name" value="Abi_alpha"/>
</dbReference>
<comment type="caution">
    <text evidence="1">The sequence shown here is derived from an EMBL/GenBank/DDBJ whole genome shotgun (WGS) entry which is preliminary data.</text>
</comment>
<evidence type="ECO:0008006" key="3">
    <source>
        <dbReference type="Google" id="ProtNLM"/>
    </source>
</evidence>
<reference evidence="1 2" key="1">
    <citation type="submission" date="2014-07" db="EMBL/GenBank/DDBJ databases">
        <title>Draft genome sequence of Thalassospira tepidiphila 1-1B.</title>
        <authorList>
            <person name="Lai Q."/>
            <person name="Shao Z."/>
        </authorList>
    </citation>
    <scope>NUCLEOTIDE SEQUENCE [LARGE SCALE GENOMIC DNA]</scope>
    <source>
        <strain evidence="1 2">MCCC 1A03514</strain>
    </source>
</reference>
<accession>A0A853KXP0</accession>
<dbReference type="Pfam" id="PF14337">
    <property type="entry name" value="Abi_alpha"/>
    <property type="match status" value="1"/>
</dbReference>